<organism evidence="2 3">
    <name type="scientific">Vitrella brassicaformis (strain CCMP3155)</name>
    <dbReference type="NCBI Taxonomy" id="1169540"/>
    <lineage>
        <taxon>Eukaryota</taxon>
        <taxon>Sar</taxon>
        <taxon>Alveolata</taxon>
        <taxon>Colpodellida</taxon>
        <taxon>Vitrellaceae</taxon>
        <taxon>Vitrella</taxon>
    </lineage>
</organism>
<proteinExistence type="predicted"/>
<protein>
    <submittedName>
        <fullName evidence="2">Uncharacterized protein</fullName>
    </submittedName>
</protein>
<dbReference type="VEuPathDB" id="CryptoDB:Vbra_13014"/>
<dbReference type="InParanoid" id="A0A0G4ERI3"/>
<reference evidence="2 3" key="1">
    <citation type="submission" date="2014-11" db="EMBL/GenBank/DDBJ databases">
        <authorList>
            <person name="Zhu J."/>
            <person name="Qi W."/>
            <person name="Song R."/>
        </authorList>
    </citation>
    <scope>NUCLEOTIDE SEQUENCE [LARGE SCALE GENOMIC DNA]</scope>
</reference>
<gene>
    <name evidence="2" type="ORF">Vbra_13014</name>
</gene>
<dbReference type="OrthoDB" id="440202at2759"/>
<sequence>MSKPIDYSKWDNLDYSSDEDDSLPPAAIGMTALAASEKTQKELLEQVRRDLQKAKRENEPDTIGLDGILGLLSEEGWWSDSDEQCVDPGKVLYPFESLIIFNSFAQFPVGFMARDRATGKLPTRLPKGTTNPFYMSLDDYGKYKVEIAIQASDPAKGVTMGDAAKAINELSKAKRDALMYNSFHGQWPHHHFLEGAFRDSTGRYYPMFGS</sequence>
<dbReference type="Proteomes" id="UP000041254">
    <property type="component" value="Unassembled WGS sequence"/>
</dbReference>
<dbReference type="PhylomeDB" id="A0A0G4ERI3"/>
<evidence type="ECO:0000313" key="2">
    <source>
        <dbReference type="EMBL" id="CEM00879.1"/>
    </source>
</evidence>
<feature type="region of interest" description="Disordered" evidence="1">
    <location>
        <begin position="1"/>
        <end position="22"/>
    </location>
</feature>
<name>A0A0G4ERI3_VITBC</name>
<dbReference type="EMBL" id="CDMY01000301">
    <property type="protein sequence ID" value="CEM00879.1"/>
    <property type="molecule type" value="Genomic_DNA"/>
</dbReference>
<dbReference type="AlphaFoldDB" id="A0A0G4ERI3"/>
<feature type="compositionally biased region" description="Basic and acidic residues" evidence="1">
    <location>
        <begin position="1"/>
        <end position="12"/>
    </location>
</feature>
<evidence type="ECO:0000313" key="3">
    <source>
        <dbReference type="Proteomes" id="UP000041254"/>
    </source>
</evidence>
<keyword evidence="3" id="KW-1185">Reference proteome</keyword>
<evidence type="ECO:0000256" key="1">
    <source>
        <dbReference type="SAM" id="MobiDB-lite"/>
    </source>
</evidence>
<accession>A0A0G4ERI3</accession>